<evidence type="ECO:0000256" key="1">
    <source>
        <dbReference type="SAM" id="SignalP"/>
    </source>
</evidence>
<proteinExistence type="inferred from homology"/>
<dbReference type="SUPFAM" id="SSF54736">
    <property type="entry name" value="ClpS-like"/>
    <property type="match status" value="1"/>
</dbReference>
<organism evidence="4">
    <name type="scientific">Hemiselmis andersenii</name>
    <name type="common">Cryptophyte alga</name>
    <dbReference type="NCBI Taxonomy" id="464988"/>
    <lineage>
        <taxon>Eukaryota</taxon>
        <taxon>Cryptophyceae</taxon>
        <taxon>Cryptomonadales</taxon>
        <taxon>Hemiselmidaceae</taxon>
        <taxon>Hemiselmis</taxon>
    </lineage>
</organism>
<dbReference type="Gene3D" id="3.30.1390.10">
    <property type="match status" value="1"/>
</dbReference>
<sequence>MSKTTAMSLLLLVALVAPSASFTPPSLRPSASPLPATATCSPRANPWHTSNVIGVSAQFADPDGPVKIPDTFNPAEWTRKGGDGGGLGGGGGFRVPDTFNPSEYQMEREEKKGATAVLDRPRLDPGKKYKVLLFNDDKNTREFVIDTLIKVIPGMTGDRAKLITAEAHNNGMAVVGIWMYELAEAYSDLLNSAGLRSEVEEE</sequence>
<name>A0A6U4V643_HEMAN</name>
<dbReference type="InterPro" id="IPR022935">
    <property type="entry name" value="ClpS"/>
</dbReference>
<evidence type="ECO:0000313" key="4">
    <source>
        <dbReference type="EMBL" id="CAD8956523.1"/>
    </source>
</evidence>
<dbReference type="HAMAP" id="MF_00302">
    <property type="entry name" value="ClpS"/>
    <property type="match status" value="1"/>
</dbReference>
<evidence type="ECO:0000259" key="2">
    <source>
        <dbReference type="Pfam" id="PF02617"/>
    </source>
</evidence>
<dbReference type="PANTHER" id="PTHR33473:SF17">
    <property type="entry name" value="ATP-DEPENDENT CLP PROTEASE ADAPTER PROTEIN CLPS1, CHLOROPLASTIC"/>
    <property type="match status" value="1"/>
</dbReference>
<dbReference type="PANTHER" id="PTHR33473">
    <property type="entry name" value="ATP-DEPENDENT CLP PROTEASE ADAPTER PROTEIN CLPS1, CHLOROPLASTIC"/>
    <property type="match status" value="1"/>
</dbReference>
<gene>
    <name evidence="3" type="ORF">HAND00432_LOCUS11060</name>
    <name evidence="4" type="ORF">HAND00432_LOCUS11061</name>
</gene>
<evidence type="ECO:0000313" key="3">
    <source>
        <dbReference type="EMBL" id="CAD8956522.1"/>
    </source>
</evidence>
<keyword evidence="1" id="KW-0732">Signal</keyword>
<feature type="domain" description="Adaptor protein ClpS core" evidence="2">
    <location>
        <begin position="127"/>
        <end position="193"/>
    </location>
</feature>
<feature type="signal peptide" evidence="1">
    <location>
        <begin position="1"/>
        <end position="21"/>
    </location>
</feature>
<dbReference type="GO" id="GO:0030163">
    <property type="term" value="P:protein catabolic process"/>
    <property type="evidence" value="ECO:0007669"/>
    <property type="project" value="InterPro"/>
</dbReference>
<dbReference type="EMBL" id="HBFX01018256">
    <property type="protein sequence ID" value="CAD8956523.1"/>
    <property type="molecule type" value="Transcribed_RNA"/>
</dbReference>
<dbReference type="GO" id="GO:0006508">
    <property type="term" value="P:proteolysis"/>
    <property type="evidence" value="ECO:0007669"/>
    <property type="project" value="InterPro"/>
</dbReference>
<accession>A0A6U4V643</accession>
<reference evidence="4" key="1">
    <citation type="submission" date="2021-01" db="EMBL/GenBank/DDBJ databases">
        <authorList>
            <person name="Corre E."/>
            <person name="Pelletier E."/>
            <person name="Niang G."/>
            <person name="Scheremetjew M."/>
            <person name="Finn R."/>
            <person name="Kale V."/>
            <person name="Holt S."/>
            <person name="Cochrane G."/>
            <person name="Meng A."/>
            <person name="Brown T."/>
            <person name="Cohen L."/>
        </authorList>
    </citation>
    <scope>NUCLEOTIDE SEQUENCE</scope>
    <source>
        <strain evidence="4">CCMP644</strain>
    </source>
</reference>
<dbReference type="InterPro" id="IPR014719">
    <property type="entry name" value="Ribosomal_bL12_C/ClpS-like"/>
</dbReference>
<feature type="chain" id="PRO_5035585703" description="Adaptor protein ClpS core domain-containing protein" evidence="1">
    <location>
        <begin position="22"/>
        <end position="202"/>
    </location>
</feature>
<dbReference type="InterPro" id="IPR003769">
    <property type="entry name" value="ClpS_core"/>
</dbReference>
<dbReference type="AlphaFoldDB" id="A0A6U4V643"/>
<protein>
    <recommendedName>
        <fullName evidence="2">Adaptor protein ClpS core domain-containing protein</fullName>
    </recommendedName>
</protein>
<dbReference type="Pfam" id="PF02617">
    <property type="entry name" value="ClpS"/>
    <property type="match status" value="1"/>
</dbReference>
<dbReference type="EMBL" id="HBFX01018255">
    <property type="protein sequence ID" value="CAD8956522.1"/>
    <property type="molecule type" value="Transcribed_RNA"/>
</dbReference>